<gene>
    <name evidence="2" type="ORF">VHEMI10234</name>
</gene>
<protein>
    <submittedName>
        <fullName evidence="2">Uncharacterized protein</fullName>
    </submittedName>
</protein>
<keyword evidence="3" id="KW-1185">Reference proteome</keyword>
<organism evidence="2 3">
    <name type="scientific">[Torrubiella] hemipterigena</name>
    <dbReference type="NCBI Taxonomy" id="1531966"/>
    <lineage>
        <taxon>Eukaryota</taxon>
        <taxon>Fungi</taxon>
        <taxon>Dikarya</taxon>
        <taxon>Ascomycota</taxon>
        <taxon>Pezizomycotina</taxon>
        <taxon>Sordariomycetes</taxon>
        <taxon>Hypocreomycetidae</taxon>
        <taxon>Hypocreales</taxon>
        <taxon>Clavicipitaceae</taxon>
        <taxon>Clavicipitaceae incertae sedis</taxon>
        <taxon>'Torrubiella' clade</taxon>
    </lineage>
</organism>
<feature type="region of interest" description="Disordered" evidence="1">
    <location>
        <begin position="326"/>
        <end position="348"/>
    </location>
</feature>
<name>A0A0A1TRV0_9HYPO</name>
<evidence type="ECO:0000313" key="3">
    <source>
        <dbReference type="Proteomes" id="UP000039046"/>
    </source>
</evidence>
<evidence type="ECO:0000256" key="1">
    <source>
        <dbReference type="SAM" id="MobiDB-lite"/>
    </source>
</evidence>
<dbReference type="HOGENOM" id="CLU_744306_0_0_1"/>
<sequence length="372" mass="42717">MIDRLRAVSKTNALWKTYGIENPPAIFVAALLFTGTPEEMVPRIWLNDEVSWQWHDLLRIFFEKPMRYDILDLQALKTKTLMKRLPISPEAVATEASGLLDINSPYYQLISWYHETWSPKRQYASEPTAGVLLLLWQFLSLATFPFSGTSNVDQSQRLLLYIQALRIWFSPEVARQLQNLLTPNEFNGIHAHLDYSWNILPLCKQMQACWRQAKFTLIWAGHEPQGDGLHTIKLQLQIFPVASPPLQQAAATNQDPKGKIFERPLDLESEEDINSLFPSTIKTFINGQIVRYPNVLEEEIENLRLMLDLAHRCITIWTMAGGVDPDELVDPGESRPRTPIFTTEDTDSDLDIYEDSLELDGPHFDEDINVPQ</sequence>
<proteinExistence type="predicted"/>
<evidence type="ECO:0000313" key="2">
    <source>
        <dbReference type="EMBL" id="CEJ94718.1"/>
    </source>
</evidence>
<dbReference type="EMBL" id="CDHN01000007">
    <property type="protein sequence ID" value="CEJ94718.1"/>
    <property type="molecule type" value="Genomic_DNA"/>
</dbReference>
<dbReference type="AlphaFoldDB" id="A0A0A1TRV0"/>
<dbReference type="Proteomes" id="UP000039046">
    <property type="component" value="Unassembled WGS sequence"/>
</dbReference>
<reference evidence="2 3" key="1">
    <citation type="journal article" date="2015" name="Genome Announc.">
        <title>Draft Genome Sequence and Gene Annotation of the Entomopathogenic Fungus Verticillium hemipterigenum.</title>
        <authorList>
            <person name="Horn F."/>
            <person name="Habel A."/>
            <person name="Scharf D.H."/>
            <person name="Dworschak J."/>
            <person name="Brakhage A.A."/>
            <person name="Guthke R."/>
            <person name="Hertweck C."/>
            <person name="Linde J."/>
        </authorList>
    </citation>
    <scope>NUCLEOTIDE SEQUENCE [LARGE SCALE GENOMIC DNA]</scope>
</reference>
<accession>A0A0A1TRV0</accession>